<dbReference type="Proteomes" id="UP000216682">
    <property type="component" value="Unassembled WGS sequence"/>
</dbReference>
<evidence type="ECO:0000259" key="1">
    <source>
        <dbReference type="PROSITE" id="PS50965"/>
    </source>
</evidence>
<reference evidence="2 3" key="1">
    <citation type="submission" date="2017-07" db="EMBL/GenBank/DDBJ databases">
        <title>Shotgun whole genome sequences of three halophilic bacterial isolates.</title>
        <authorList>
            <person name="Pozzo T."/>
            <person name="Higdon S.M."/>
            <person name="Quillaguaman J."/>
        </authorList>
    </citation>
    <scope>NUCLEOTIDE SEQUENCE [LARGE SCALE GENOMIC DNA]</scope>
    <source>
        <strain evidence="2 3">BU-1</strain>
    </source>
</reference>
<feature type="domain" description="NERD" evidence="1">
    <location>
        <begin position="37"/>
        <end position="148"/>
    </location>
</feature>
<proteinExistence type="predicted"/>
<protein>
    <recommendedName>
        <fullName evidence="1">NERD domain-containing protein</fullName>
    </recommendedName>
</protein>
<name>A0A265E673_9STAP</name>
<dbReference type="EMBL" id="NPEZ01000003">
    <property type="protein sequence ID" value="OZT76936.1"/>
    <property type="molecule type" value="Genomic_DNA"/>
</dbReference>
<dbReference type="Pfam" id="PF08378">
    <property type="entry name" value="NERD"/>
    <property type="match status" value="1"/>
</dbReference>
<evidence type="ECO:0000313" key="3">
    <source>
        <dbReference type="Proteomes" id="UP000216682"/>
    </source>
</evidence>
<evidence type="ECO:0000313" key="2">
    <source>
        <dbReference type="EMBL" id="OZT76936.1"/>
    </source>
</evidence>
<comment type="caution">
    <text evidence="2">The sequence shown here is derived from an EMBL/GenBank/DDBJ whole genome shotgun (WGS) entry which is preliminary data.</text>
</comment>
<gene>
    <name evidence="2" type="ORF">CFN03_07615</name>
</gene>
<dbReference type="AlphaFoldDB" id="A0A265E673"/>
<dbReference type="InterPro" id="IPR011528">
    <property type="entry name" value="NERD"/>
</dbReference>
<dbReference type="PROSITE" id="PS50965">
    <property type="entry name" value="NERD"/>
    <property type="match status" value="1"/>
</dbReference>
<sequence>MFLTDRKKSKELNFYEVLERRTALGEGERKTLKILRQGFEGEQSYDRLWDEVGHDHLLIFRDIWMKVENATLQIDALIVYGDRLIVNEIKNYSGMYQYADGSWSVNSFQISEDPIAQVSRTAGKLIRLKYGGRHGHPFEVDRKVAFVNPNFNLTVDTEESKNHIITRPMLKYYMRDVARRRSGGDASALSDTIRNCIIEDPMALPEVDVARIRTGLYCGRCGSFKLTLDRYRSHCTSCGHQETIEYQIVKTIVDYALLFPQHPIEKSSVVWLTGNQLNSRTIEFNMNKYCSLVRRGRHSAYVIDTSDINELLKIKGYNSKYEKKKKYKK</sequence>
<accession>A0A265E673</accession>
<dbReference type="RefSeq" id="WP_094906502.1">
    <property type="nucleotide sequence ID" value="NZ_NPEZ01000003.1"/>
</dbReference>
<organism evidence="2 3">
    <name type="scientific">Salinicoccus roseus</name>
    <dbReference type="NCBI Taxonomy" id="45670"/>
    <lineage>
        <taxon>Bacteria</taxon>
        <taxon>Bacillati</taxon>
        <taxon>Bacillota</taxon>
        <taxon>Bacilli</taxon>
        <taxon>Bacillales</taxon>
        <taxon>Staphylococcaceae</taxon>
        <taxon>Salinicoccus</taxon>
    </lineage>
</organism>